<keyword evidence="3" id="KW-1185">Reference proteome</keyword>
<comment type="caution">
    <text evidence="2">The sequence shown here is derived from an EMBL/GenBank/DDBJ whole genome shotgun (WGS) entry which is preliminary data.</text>
</comment>
<gene>
    <name evidence="2" type="ORF">Pfra01_000067700</name>
</gene>
<protein>
    <submittedName>
        <fullName evidence="2">Unnamed protein product</fullName>
    </submittedName>
</protein>
<evidence type="ECO:0000313" key="3">
    <source>
        <dbReference type="Proteomes" id="UP001165121"/>
    </source>
</evidence>
<evidence type="ECO:0000256" key="1">
    <source>
        <dbReference type="SAM" id="MobiDB-lite"/>
    </source>
</evidence>
<feature type="region of interest" description="Disordered" evidence="1">
    <location>
        <begin position="144"/>
        <end position="189"/>
    </location>
</feature>
<sequence length="642" mass="65472">MPAAFATFLEELGALQLAIPPPPAASGSSEGSGLAPPASSGSLDGTAAKSGSSTSLTVGSDDSDDTGPIVPSALPKARRLGRPSVDLKARKAAKQAASAVVSSSGPPQSVPSSLPAASLSISSAPISGIAVSADSDVLSFASIPSGSDPPFSPISRTPAPPASSTASTASLPSTPVMSRGITPGTKASVPVEIDGDGVFGADGAASEASVAPGGVFPSPVVSQPRRDGRPTCAASTTAGLRSMVVAENEAAPDALVLGLATPLRMPAATQASVASPASVPDPAESAAVVAAASAAMVTSASARRQVANTHAGPVPPARVVATPTPRQASASRAWTVVTATLSTMPGTRSTAFEPVTTIPAPTQGPQPRCSIAGIQAFADWEDPLHPWQRLRARLPESPCTFGADDFVPDKPTSIRASGVAIVVKLWRQFTGPAVGRTEHSDLGFALWERAHWISVAAVEQRLQQLSDRIGYDTPDGKIKCPPEILLDPSMLQYSFEILTWAPSTAAWTAEVVDLDVRQPWRNCWVRLPAEHSVNTTFAPCNPSVPLFVPEGSTREEVGAAIVVNPALRQSHVTAPWVQEFSYARAHAAADAAAAADSPSDASSARTPIPAADQANVQAELGATAPAQARLDVLADLATTAEI</sequence>
<evidence type="ECO:0000313" key="2">
    <source>
        <dbReference type="EMBL" id="GMF16060.1"/>
    </source>
</evidence>
<feature type="compositionally biased region" description="Low complexity" evidence="1">
    <location>
        <begin position="153"/>
        <end position="175"/>
    </location>
</feature>
<name>A0A9W6TM56_9STRA</name>
<feature type="compositionally biased region" description="Polar residues" evidence="1">
    <location>
        <begin position="49"/>
        <end position="60"/>
    </location>
</feature>
<proteinExistence type="predicted"/>
<accession>A0A9W6TM56</accession>
<feature type="compositionally biased region" description="Low complexity" evidence="1">
    <location>
        <begin position="25"/>
        <end position="42"/>
    </location>
</feature>
<dbReference type="Proteomes" id="UP001165121">
    <property type="component" value="Unassembled WGS sequence"/>
</dbReference>
<feature type="compositionally biased region" description="Low complexity" evidence="1">
    <location>
        <begin position="94"/>
        <end position="115"/>
    </location>
</feature>
<dbReference type="EMBL" id="BSXT01000049">
    <property type="protein sequence ID" value="GMF16060.1"/>
    <property type="molecule type" value="Genomic_DNA"/>
</dbReference>
<feature type="region of interest" description="Disordered" evidence="1">
    <location>
        <begin position="18"/>
        <end position="115"/>
    </location>
</feature>
<organism evidence="2 3">
    <name type="scientific">Phytophthora fragariaefolia</name>
    <dbReference type="NCBI Taxonomy" id="1490495"/>
    <lineage>
        <taxon>Eukaryota</taxon>
        <taxon>Sar</taxon>
        <taxon>Stramenopiles</taxon>
        <taxon>Oomycota</taxon>
        <taxon>Peronosporomycetes</taxon>
        <taxon>Peronosporales</taxon>
        <taxon>Peronosporaceae</taxon>
        <taxon>Phytophthora</taxon>
    </lineage>
</organism>
<dbReference type="AlphaFoldDB" id="A0A9W6TM56"/>
<reference evidence="2" key="1">
    <citation type="submission" date="2023-04" db="EMBL/GenBank/DDBJ databases">
        <title>Phytophthora fragariaefolia NBRC 109709.</title>
        <authorList>
            <person name="Ichikawa N."/>
            <person name="Sato H."/>
            <person name="Tonouchi N."/>
        </authorList>
    </citation>
    <scope>NUCLEOTIDE SEQUENCE</scope>
    <source>
        <strain evidence="2">NBRC 109709</strain>
    </source>
</reference>